<dbReference type="NCBIfam" id="TIGR00196">
    <property type="entry name" value="yjeF_cterm"/>
    <property type="match status" value="1"/>
</dbReference>
<dbReference type="InterPro" id="IPR029056">
    <property type="entry name" value="Ribokinase-like"/>
</dbReference>
<gene>
    <name evidence="17" type="primary">nnrD</name>
    <name evidence="18" type="synonym">nnrE</name>
    <name evidence="22" type="ORF">GCM10023195_23970</name>
</gene>
<comment type="function">
    <text evidence="18">Catalyzes the epimerization of the S- and R-forms of NAD(P)HX, a damaged form of NAD(P)H that is a result of enzymatic or heat-dependent hydration. This is a prerequisite for the S-specific NAD(P)H-hydrate dehydratase to allow the repair of both epimers of NAD(P)HX.</text>
</comment>
<evidence type="ECO:0000256" key="19">
    <source>
        <dbReference type="PIRNR" id="PIRNR017184"/>
    </source>
</evidence>
<dbReference type="EC" id="5.1.99.6" evidence="19"/>
<comment type="cofactor">
    <cofactor evidence="18 19">
        <name>K(+)</name>
        <dbReference type="ChEBI" id="CHEBI:29103"/>
    </cofactor>
    <text evidence="18 19">Binds 1 potassium ion per subunit.</text>
</comment>
<accession>A0ABP8TIP2</accession>
<keyword evidence="8 17" id="KW-0521">NADP</keyword>
<feature type="domain" description="YjeF C-terminal" evidence="20">
    <location>
        <begin position="226"/>
        <end position="496"/>
    </location>
</feature>
<feature type="binding site" evidence="17">
    <location>
        <position position="319"/>
    </location>
    <ligand>
        <name>(6S)-NADPHX</name>
        <dbReference type="ChEBI" id="CHEBI:64076"/>
    </ligand>
</feature>
<keyword evidence="12 17" id="KW-0456">Lyase</keyword>
<feature type="binding site" evidence="18">
    <location>
        <position position="144"/>
    </location>
    <ligand>
        <name>(6S)-NADPHX</name>
        <dbReference type="ChEBI" id="CHEBI:64076"/>
    </ligand>
</feature>
<evidence type="ECO:0000256" key="5">
    <source>
        <dbReference type="ARBA" id="ARBA00022723"/>
    </source>
</evidence>
<organism evidence="22 23">
    <name type="scientific">Actinoallomurus liliacearum</name>
    <dbReference type="NCBI Taxonomy" id="1080073"/>
    <lineage>
        <taxon>Bacteria</taxon>
        <taxon>Bacillati</taxon>
        <taxon>Actinomycetota</taxon>
        <taxon>Actinomycetes</taxon>
        <taxon>Streptosporangiales</taxon>
        <taxon>Thermomonosporaceae</taxon>
        <taxon>Actinoallomurus</taxon>
    </lineage>
</organism>
<evidence type="ECO:0000256" key="11">
    <source>
        <dbReference type="ARBA" id="ARBA00023235"/>
    </source>
</evidence>
<dbReference type="InterPro" id="IPR030677">
    <property type="entry name" value="Nnr"/>
</dbReference>
<evidence type="ECO:0000256" key="15">
    <source>
        <dbReference type="ARBA" id="ARBA00048238"/>
    </source>
</evidence>
<comment type="similarity">
    <text evidence="18">Belongs to the NnrE/AIBP family.</text>
</comment>
<keyword evidence="11 18" id="KW-0413">Isomerase</keyword>
<keyword evidence="7 17" id="KW-0067">ATP-binding</keyword>
<dbReference type="InterPro" id="IPR000631">
    <property type="entry name" value="CARKD"/>
</dbReference>
<comment type="similarity">
    <text evidence="17">Belongs to the NnrD/CARKD family.</text>
</comment>
<dbReference type="SUPFAM" id="SSF64153">
    <property type="entry name" value="YjeF N-terminal domain-like"/>
    <property type="match status" value="1"/>
</dbReference>
<feature type="binding site" evidence="17">
    <location>
        <begin position="405"/>
        <end position="409"/>
    </location>
    <ligand>
        <name>AMP</name>
        <dbReference type="ChEBI" id="CHEBI:456215"/>
    </ligand>
</feature>
<evidence type="ECO:0000256" key="4">
    <source>
        <dbReference type="ARBA" id="ARBA00009524"/>
    </source>
</evidence>
<dbReference type="Gene3D" id="3.40.1190.20">
    <property type="match status" value="1"/>
</dbReference>
<keyword evidence="5 18" id="KW-0479">Metal-binding</keyword>
<protein>
    <recommendedName>
        <fullName evidence="19">Bifunctional NAD(P)H-hydrate repair enzyme</fullName>
    </recommendedName>
    <alternativeName>
        <fullName evidence="19">Nicotinamide nucleotide repair protein</fullName>
    </alternativeName>
    <domain>
        <recommendedName>
            <fullName evidence="19">ADP-dependent (S)-NAD(P)H-hydrate dehydratase</fullName>
            <ecNumber evidence="19">4.2.1.136</ecNumber>
        </recommendedName>
        <alternativeName>
            <fullName evidence="19">ADP-dependent NAD(P)HX dehydratase</fullName>
        </alternativeName>
    </domain>
    <domain>
        <recommendedName>
            <fullName evidence="19">NAD(P)H-hydrate epimerase</fullName>
            <ecNumber evidence="19">5.1.99.6</ecNumber>
        </recommendedName>
    </domain>
</protein>
<evidence type="ECO:0000256" key="1">
    <source>
        <dbReference type="ARBA" id="ARBA00000013"/>
    </source>
</evidence>
<dbReference type="PROSITE" id="PS51383">
    <property type="entry name" value="YJEF_C_3"/>
    <property type="match status" value="1"/>
</dbReference>
<dbReference type="PANTHER" id="PTHR12592:SF0">
    <property type="entry name" value="ATP-DEPENDENT (S)-NAD(P)H-HYDRATE DEHYDRATASE"/>
    <property type="match status" value="1"/>
</dbReference>
<feature type="binding site" evidence="18">
    <location>
        <position position="162"/>
    </location>
    <ligand>
        <name>(6S)-NADPHX</name>
        <dbReference type="ChEBI" id="CHEBI:64076"/>
    </ligand>
</feature>
<dbReference type="Pfam" id="PF01256">
    <property type="entry name" value="Carb_kinase"/>
    <property type="match status" value="1"/>
</dbReference>
<dbReference type="EMBL" id="BAABHJ010000005">
    <property type="protein sequence ID" value="GAA4606594.1"/>
    <property type="molecule type" value="Genomic_DNA"/>
</dbReference>
<feature type="binding site" evidence="17">
    <location>
        <position position="435"/>
    </location>
    <ligand>
        <name>(6S)-NADPHX</name>
        <dbReference type="ChEBI" id="CHEBI:64076"/>
    </ligand>
</feature>
<feature type="binding site" evidence="18">
    <location>
        <position position="165"/>
    </location>
    <ligand>
        <name>K(+)</name>
        <dbReference type="ChEBI" id="CHEBI:29103"/>
    </ligand>
</feature>
<comment type="catalytic activity">
    <reaction evidence="15 17 19">
        <text>(6S)-NADHX + ADP = AMP + phosphate + NADH + H(+)</text>
        <dbReference type="Rhea" id="RHEA:32223"/>
        <dbReference type="ChEBI" id="CHEBI:15378"/>
        <dbReference type="ChEBI" id="CHEBI:43474"/>
        <dbReference type="ChEBI" id="CHEBI:57945"/>
        <dbReference type="ChEBI" id="CHEBI:64074"/>
        <dbReference type="ChEBI" id="CHEBI:456215"/>
        <dbReference type="ChEBI" id="CHEBI:456216"/>
        <dbReference type="EC" id="4.2.1.136"/>
    </reaction>
</comment>
<evidence type="ECO:0000256" key="3">
    <source>
        <dbReference type="ARBA" id="ARBA00006001"/>
    </source>
</evidence>
<evidence type="ECO:0000256" key="10">
    <source>
        <dbReference type="ARBA" id="ARBA00023027"/>
    </source>
</evidence>
<dbReference type="EC" id="4.2.1.136" evidence="19"/>
<keyword evidence="6 17" id="KW-0547">Nucleotide-binding</keyword>
<evidence type="ECO:0000256" key="7">
    <source>
        <dbReference type="ARBA" id="ARBA00022840"/>
    </source>
</evidence>
<dbReference type="CDD" id="cd01171">
    <property type="entry name" value="YXKO-related"/>
    <property type="match status" value="1"/>
</dbReference>
<evidence type="ECO:0000256" key="12">
    <source>
        <dbReference type="ARBA" id="ARBA00023239"/>
    </source>
</evidence>
<keyword evidence="9 18" id="KW-0630">Potassium</keyword>
<comment type="similarity">
    <text evidence="3 19">In the N-terminal section; belongs to the NnrE/AIBP family.</text>
</comment>
<dbReference type="HAMAP" id="MF_01966">
    <property type="entry name" value="NADHX_epimerase"/>
    <property type="match status" value="1"/>
</dbReference>
<evidence type="ECO:0000256" key="13">
    <source>
        <dbReference type="ARBA" id="ARBA00023268"/>
    </source>
</evidence>
<dbReference type="Proteomes" id="UP001500212">
    <property type="component" value="Unassembled WGS sequence"/>
</dbReference>
<evidence type="ECO:0000256" key="17">
    <source>
        <dbReference type="HAMAP-Rule" id="MF_01965"/>
    </source>
</evidence>
<comment type="subunit">
    <text evidence="17">Homotetramer.</text>
</comment>
<reference evidence="23" key="1">
    <citation type="journal article" date="2019" name="Int. J. Syst. Evol. Microbiol.">
        <title>The Global Catalogue of Microorganisms (GCM) 10K type strain sequencing project: providing services to taxonomists for standard genome sequencing and annotation.</title>
        <authorList>
            <consortium name="The Broad Institute Genomics Platform"/>
            <consortium name="The Broad Institute Genome Sequencing Center for Infectious Disease"/>
            <person name="Wu L."/>
            <person name="Ma J."/>
        </authorList>
    </citation>
    <scope>NUCLEOTIDE SEQUENCE [LARGE SCALE GENOMIC DNA]</scope>
    <source>
        <strain evidence="23">JCM 17938</strain>
    </source>
</reference>
<dbReference type="SUPFAM" id="SSF53613">
    <property type="entry name" value="Ribokinase-like"/>
    <property type="match status" value="1"/>
</dbReference>
<comment type="caution">
    <text evidence="22">The sequence shown here is derived from an EMBL/GenBank/DDBJ whole genome shotgun (WGS) entry which is preliminary data.</text>
</comment>
<feature type="domain" description="YjeF N-terminal" evidence="21">
    <location>
        <begin position="10"/>
        <end position="219"/>
    </location>
</feature>
<dbReference type="PROSITE" id="PS51385">
    <property type="entry name" value="YJEF_N"/>
    <property type="match status" value="1"/>
</dbReference>
<comment type="catalytic activity">
    <reaction evidence="16 17 19">
        <text>(6S)-NADPHX + ADP = AMP + phosphate + NADPH + H(+)</text>
        <dbReference type="Rhea" id="RHEA:32235"/>
        <dbReference type="ChEBI" id="CHEBI:15378"/>
        <dbReference type="ChEBI" id="CHEBI:43474"/>
        <dbReference type="ChEBI" id="CHEBI:57783"/>
        <dbReference type="ChEBI" id="CHEBI:64076"/>
        <dbReference type="ChEBI" id="CHEBI:456215"/>
        <dbReference type="ChEBI" id="CHEBI:456216"/>
        <dbReference type="EC" id="4.2.1.136"/>
    </reaction>
</comment>
<feature type="binding site" evidence="18">
    <location>
        <position position="66"/>
    </location>
    <ligand>
        <name>K(+)</name>
        <dbReference type="ChEBI" id="CHEBI:29103"/>
    </ligand>
</feature>
<comment type="catalytic activity">
    <reaction evidence="2 18 19">
        <text>(6R)-NADPHX = (6S)-NADPHX</text>
        <dbReference type="Rhea" id="RHEA:32227"/>
        <dbReference type="ChEBI" id="CHEBI:64076"/>
        <dbReference type="ChEBI" id="CHEBI:64077"/>
        <dbReference type="EC" id="5.1.99.6"/>
    </reaction>
</comment>
<dbReference type="Pfam" id="PF03853">
    <property type="entry name" value="YjeF_N"/>
    <property type="match status" value="1"/>
</dbReference>
<comment type="function">
    <text evidence="14 19">Bifunctional enzyme that catalyzes the epimerization of the S- and R-forms of NAD(P)HX and the dehydration of the S-form of NAD(P)HX at the expense of ADP, which is converted to AMP. This allows the repair of both epimers of NAD(P)HX, a damaged form of NAD(P)H that is a result of enzymatic or heat-dependent hydration.</text>
</comment>
<dbReference type="PANTHER" id="PTHR12592">
    <property type="entry name" value="ATP-DEPENDENT (S)-NAD(P)H-HYDRATE DEHYDRATASE FAMILY MEMBER"/>
    <property type="match status" value="1"/>
</dbReference>
<evidence type="ECO:0000313" key="22">
    <source>
        <dbReference type="EMBL" id="GAA4606594.1"/>
    </source>
</evidence>
<comment type="similarity">
    <text evidence="4 19">In the C-terminal section; belongs to the NnrD/CARKD family.</text>
</comment>
<proteinExistence type="inferred from homology"/>
<evidence type="ECO:0000256" key="9">
    <source>
        <dbReference type="ARBA" id="ARBA00022958"/>
    </source>
</evidence>
<keyword evidence="13" id="KW-0511">Multifunctional enzyme</keyword>
<evidence type="ECO:0000256" key="16">
    <source>
        <dbReference type="ARBA" id="ARBA00049209"/>
    </source>
</evidence>
<keyword evidence="10 17" id="KW-0520">NAD</keyword>
<dbReference type="InterPro" id="IPR036652">
    <property type="entry name" value="YjeF_N_dom_sf"/>
</dbReference>
<feature type="binding site" evidence="18">
    <location>
        <begin position="133"/>
        <end position="139"/>
    </location>
    <ligand>
        <name>(6S)-NADPHX</name>
        <dbReference type="ChEBI" id="CHEBI:64076"/>
    </ligand>
</feature>
<evidence type="ECO:0000256" key="18">
    <source>
        <dbReference type="HAMAP-Rule" id="MF_01966"/>
    </source>
</evidence>
<comment type="function">
    <text evidence="17">Catalyzes the dehydration of the S-form of NAD(P)HX at the expense of ADP, which is converted to AMP. Together with NAD(P)HX epimerase, which catalyzes the epimerization of the S- and R-forms, the enzyme allows the repair of both epimers of NAD(P)HX, a damaged form of NAD(P)H that is a result of enzymatic or heat-dependent hydration.</text>
</comment>
<evidence type="ECO:0000256" key="8">
    <source>
        <dbReference type="ARBA" id="ARBA00022857"/>
    </source>
</evidence>
<dbReference type="HAMAP" id="MF_01965">
    <property type="entry name" value="NADHX_dehydratase"/>
    <property type="match status" value="1"/>
</dbReference>
<evidence type="ECO:0000259" key="20">
    <source>
        <dbReference type="PROSITE" id="PS51383"/>
    </source>
</evidence>
<dbReference type="NCBIfam" id="TIGR00197">
    <property type="entry name" value="yjeF_nterm"/>
    <property type="match status" value="1"/>
</dbReference>
<keyword evidence="23" id="KW-1185">Reference proteome</keyword>
<dbReference type="InterPro" id="IPR004443">
    <property type="entry name" value="YjeF_N_dom"/>
</dbReference>
<evidence type="ECO:0000256" key="6">
    <source>
        <dbReference type="ARBA" id="ARBA00022741"/>
    </source>
</evidence>
<feature type="binding site" evidence="18">
    <location>
        <position position="129"/>
    </location>
    <ligand>
        <name>K(+)</name>
        <dbReference type="ChEBI" id="CHEBI:29103"/>
    </ligand>
</feature>
<feature type="binding site" evidence="17">
    <location>
        <position position="434"/>
    </location>
    <ligand>
        <name>AMP</name>
        <dbReference type="ChEBI" id="CHEBI:456215"/>
    </ligand>
</feature>
<evidence type="ECO:0000256" key="14">
    <source>
        <dbReference type="ARBA" id="ARBA00025153"/>
    </source>
</evidence>
<feature type="binding site" evidence="17">
    <location>
        <position position="368"/>
    </location>
    <ligand>
        <name>(6S)-NADPHX</name>
        <dbReference type="ChEBI" id="CHEBI:64076"/>
    </ligand>
</feature>
<comment type="cofactor">
    <cofactor evidence="17">
        <name>Mg(2+)</name>
        <dbReference type="ChEBI" id="CHEBI:18420"/>
    </cofactor>
</comment>
<evidence type="ECO:0000259" key="21">
    <source>
        <dbReference type="PROSITE" id="PS51385"/>
    </source>
</evidence>
<dbReference type="Gene3D" id="3.40.50.10260">
    <property type="entry name" value="YjeF N-terminal domain"/>
    <property type="match status" value="1"/>
</dbReference>
<comment type="catalytic activity">
    <reaction evidence="1 18 19">
        <text>(6R)-NADHX = (6S)-NADHX</text>
        <dbReference type="Rhea" id="RHEA:32215"/>
        <dbReference type="ChEBI" id="CHEBI:64074"/>
        <dbReference type="ChEBI" id="CHEBI:64075"/>
        <dbReference type="EC" id="5.1.99.6"/>
    </reaction>
</comment>
<sequence length="498" mass="50814">MRYAHEVDKVRAAEQALMARLPEGTLMRRAAAGLASVCARILRPRSEPGLGVYGSRVVLLVGSGDNGGDALYAGAGLARRGAGVTAIIAGTKAHEGGLAELRAAGGRVLPVADEERVADGIDRADLIIDGMLGIGGRGGLREPYAGLARRAADSGAIVVACDLPSGIDASTGQVAGPAVRADVTVTFGTYKPGLLVDPGADHAGVVELIDIGLGPYLPDPDVCAPVAEDVAARLPRPTGESNKYRRGVVGILAGSETFTGAAVLAVGGAVRAGAGMVRFASSEHPVELVRHRWPETITTVIGDSIDKIGRVQAWVAGPGLGTDERAEALLAQVLATELPVLVDADGLTVLARRRDLLWRSAPTVLTPHAGELARLLGTDADEVEARRLEHVRRAATELAATVLLKGSTTLIAEADRPVRVNPTGTPWLATAGSGDVLSGLTGTLLAGGMPAIDAAAAGAYLHGLAARLSADPYGEGAAPISAYDVLDALPAAFRVVSG</sequence>
<dbReference type="PIRSF" id="PIRSF017184">
    <property type="entry name" value="Nnr"/>
    <property type="match status" value="1"/>
</dbReference>
<dbReference type="RefSeq" id="WP_345353681.1">
    <property type="nucleotide sequence ID" value="NZ_BAABHJ010000005.1"/>
</dbReference>
<evidence type="ECO:0000256" key="2">
    <source>
        <dbReference type="ARBA" id="ARBA00000909"/>
    </source>
</evidence>
<feature type="binding site" evidence="18">
    <location>
        <begin position="65"/>
        <end position="69"/>
    </location>
    <ligand>
        <name>(6S)-NADPHX</name>
        <dbReference type="ChEBI" id="CHEBI:64076"/>
    </ligand>
</feature>
<evidence type="ECO:0000313" key="23">
    <source>
        <dbReference type="Proteomes" id="UP001500212"/>
    </source>
</evidence>
<name>A0ABP8TIP2_9ACTN</name>
<feature type="binding site" evidence="17">
    <location>
        <position position="261"/>
    </location>
    <ligand>
        <name>(6S)-NADPHX</name>
        <dbReference type="ChEBI" id="CHEBI:64076"/>
    </ligand>
</feature>